<keyword evidence="2" id="KW-0472">Membrane</keyword>
<comment type="caution">
    <text evidence="3">The sequence shown here is derived from an EMBL/GenBank/DDBJ whole genome shotgun (WGS) entry which is preliminary data.</text>
</comment>
<feature type="region of interest" description="Disordered" evidence="1">
    <location>
        <begin position="60"/>
        <end position="112"/>
    </location>
</feature>
<organism evidence="3 4">
    <name type="scientific">Clavibacter nebraskensis</name>
    <dbReference type="NCBI Taxonomy" id="31963"/>
    <lineage>
        <taxon>Bacteria</taxon>
        <taxon>Bacillati</taxon>
        <taxon>Actinomycetota</taxon>
        <taxon>Actinomycetes</taxon>
        <taxon>Micrococcales</taxon>
        <taxon>Microbacteriaceae</taxon>
        <taxon>Clavibacter</taxon>
    </lineage>
</organism>
<proteinExistence type="predicted"/>
<evidence type="ECO:0000256" key="2">
    <source>
        <dbReference type="SAM" id="Phobius"/>
    </source>
</evidence>
<evidence type="ECO:0000256" key="1">
    <source>
        <dbReference type="SAM" id="MobiDB-lite"/>
    </source>
</evidence>
<keyword evidence="2" id="KW-1133">Transmembrane helix</keyword>
<feature type="compositionally biased region" description="Basic and acidic residues" evidence="1">
    <location>
        <begin position="88"/>
        <end position="98"/>
    </location>
</feature>
<evidence type="ECO:0000313" key="4">
    <source>
        <dbReference type="Proteomes" id="UP000265361"/>
    </source>
</evidence>
<accession>A0A399QF28</accession>
<feature type="compositionally biased region" description="Low complexity" evidence="1">
    <location>
        <begin position="62"/>
        <end position="73"/>
    </location>
</feature>
<feature type="transmembrane region" description="Helical" evidence="2">
    <location>
        <begin position="22"/>
        <end position="51"/>
    </location>
</feature>
<dbReference type="EMBL" id="QWED01000039">
    <property type="protein sequence ID" value="RIJ17638.1"/>
    <property type="molecule type" value="Genomic_DNA"/>
</dbReference>
<name>A0A399QF28_9MICO</name>
<keyword evidence="2" id="KW-0812">Transmembrane</keyword>
<sequence length="167" mass="17541">MLLLLADRWEDMGWPALGMDHWVVGVGFALQPLVVLTAVVLVLLAATRILVAEVGARRARRAPVPTTAATGSGSRRRGRSGSRAPLPHRPEREVEVEPGHAVLGGGEAGGRHASTVAAGSAQALAETGRSTPSPETVVPGRHRTARSFATGRPTETPGKQWLVSVRT</sequence>
<gene>
    <name evidence="3" type="ORF">DZF97_02825</name>
</gene>
<reference evidence="3 4" key="1">
    <citation type="submission" date="2018-08" db="EMBL/GenBank/DDBJ databases">
        <title>Genome Sequence of Clavibacter michiganensis Subspecies type strains, and the Atypical Peach-Colored Strains Isolated from Tomato.</title>
        <authorList>
            <person name="Osdaghi E."/>
            <person name="Portier P."/>
            <person name="Briand M."/>
            <person name="Jacques M.-A."/>
        </authorList>
    </citation>
    <scope>NUCLEOTIDE SEQUENCE [LARGE SCALE GENOMIC DNA]</scope>
    <source>
        <strain evidence="3 4">CFBP 7577</strain>
    </source>
</reference>
<dbReference type="AlphaFoldDB" id="A0A399QF28"/>
<protein>
    <submittedName>
        <fullName evidence="3">Uncharacterized protein</fullName>
    </submittedName>
</protein>
<evidence type="ECO:0000313" key="3">
    <source>
        <dbReference type="EMBL" id="RIJ17638.1"/>
    </source>
</evidence>
<dbReference type="Proteomes" id="UP000265361">
    <property type="component" value="Unassembled WGS sequence"/>
</dbReference>